<dbReference type="PANTHER" id="PTHR31223">
    <property type="entry name" value="LOG FAMILY PROTEIN YJL055W"/>
    <property type="match status" value="1"/>
</dbReference>
<accession>A0A1D2KTI9</accession>
<organism evidence="3 4">
    <name type="scientific">Brochothrix thermosphacta</name>
    <name type="common">Microbacterium thermosphactum</name>
    <dbReference type="NCBI Taxonomy" id="2756"/>
    <lineage>
        <taxon>Bacteria</taxon>
        <taxon>Bacillati</taxon>
        <taxon>Bacillota</taxon>
        <taxon>Bacilli</taxon>
        <taxon>Bacillales</taxon>
        <taxon>Listeriaceae</taxon>
        <taxon>Brochothrix</taxon>
    </lineage>
</organism>
<dbReference type="GO" id="GO:0009691">
    <property type="term" value="P:cytokinin biosynthetic process"/>
    <property type="evidence" value="ECO:0007669"/>
    <property type="project" value="UniProtKB-UniRule"/>
</dbReference>
<sequence length="188" mass="20702">MKRAAVYCGAAEGINPIYKEQTIALGEWLLANNYELVYGGGKVGLMGIIADTILKGRGNVTGIMPKFLKDREIAHENLTTLEVVETMPERKTRMIDLADVFIALPGGPGTLEEISEVISLGRVAQHQNPCVLYNVAGYYDGLASFFDTMVASGFLSQTDRDNICISDSLSKIKTFIENYQAPQAREYR</sequence>
<dbReference type="GeneID" id="66537400"/>
<comment type="similarity">
    <text evidence="1 2">Belongs to the LOG family.</text>
</comment>
<dbReference type="SUPFAM" id="SSF102405">
    <property type="entry name" value="MCP/YpsA-like"/>
    <property type="match status" value="1"/>
</dbReference>
<dbReference type="EMBL" id="CP023483">
    <property type="protein sequence ID" value="ATF25966.1"/>
    <property type="molecule type" value="Genomic_DNA"/>
</dbReference>
<dbReference type="NCBIfam" id="TIGR00730">
    <property type="entry name" value="Rossman fold protein, TIGR00730 family"/>
    <property type="match status" value="1"/>
</dbReference>
<dbReference type="KEGG" id="bths:CNY62_05865"/>
<dbReference type="OrthoDB" id="9801098at2"/>
<keyword evidence="4" id="KW-1185">Reference proteome</keyword>
<dbReference type="STRING" id="2756.BFR44_05940"/>
<dbReference type="PANTHER" id="PTHR31223:SF70">
    <property type="entry name" value="LOG FAMILY PROTEIN YJL055W"/>
    <property type="match status" value="1"/>
</dbReference>
<gene>
    <name evidence="3" type="ORF">CNY62_05865</name>
</gene>
<evidence type="ECO:0000313" key="3">
    <source>
        <dbReference type="EMBL" id="ATF25966.1"/>
    </source>
</evidence>
<name>A0A1D2KTI9_BROTH</name>
<dbReference type="GO" id="GO:0005829">
    <property type="term" value="C:cytosol"/>
    <property type="evidence" value="ECO:0007669"/>
    <property type="project" value="TreeGrafter"/>
</dbReference>
<protein>
    <recommendedName>
        <fullName evidence="2">Cytokinin riboside 5'-monophosphate phosphoribohydrolase</fullName>
        <ecNumber evidence="2">3.2.2.n1</ecNumber>
    </recommendedName>
</protein>
<dbReference type="EC" id="3.2.2.n1" evidence="2"/>
<keyword evidence="2" id="KW-0378">Hydrolase</keyword>
<dbReference type="InterPro" id="IPR005269">
    <property type="entry name" value="LOG"/>
</dbReference>
<evidence type="ECO:0000256" key="1">
    <source>
        <dbReference type="ARBA" id="ARBA00006763"/>
    </source>
</evidence>
<evidence type="ECO:0000313" key="4">
    <source>
        <dbReference type="Proteomes" id="UP000243591"/>
    </source>
</evidence>
<keyword evidence="2" id="KW-0203">Cytokinin biosynthesis</keyword>
<dbReference type="Pfam" id="PF03641">
    <property type="entry name" value="Lysine_decarbox"/>
    <property type="match status" value="1"/>
</dbReference>
<dbReference type="Gene3D" id="3.40.50.450">
    <property type="match status" value="1"/>
</dbReference>
<dbReference type="AlphaFoldDB" id="A0A1D2KTI9"/>
<dbReference type="RefSeq" id="WP_069119755.1">
    <property type="nucleotide sequence ID" value="NZ_CBCPJR010000002.1"/>
</dbReference>
<reference evidence="3 4" key="1">
    <citation type="submission" date="2017-09" db="EMBL/GenBank/DDBJ databases">
        <title>Complete Genome Sequences of Two Strains of the Meat Spoilage Bacterium Brochothrix thermosphacta Isolated from Ground Chicken.</title>
        <authorList>
            <person name="Paoli G.C."/>
            <person name="Wijey C."/>
            <person name="Chen C.-Y."/>
            <person name="Nguyen L."/>
            <person name="Yan X."/>
            <person name="Irwin P.L."/>
        </authorList>
    </citation>
    <scope>NUCLEOTIDE SEQUENCE [LARGE SCALE GENOMIC DNA]</scope>
    <source>
        <strain evidence="3 4">BI</strain>
    </source>
</reference>
<evidence type="ECO:0000256" key="2">
    <source>
        <dbReference type="RuleBase" id="RU363015"/>
    </source>
</evidence>
<dbReference type="GO" id="GO:0016799">
    <property type="term" value="F:hydrolase activity, hydrolyzing N-glycosyl compounds"/>
    <property type="evidence" value="ECO:0007669"/>
    <property type="project" value="TreeGrafter"/>
</dbReference>
<dbReference type="Proteomes" id="UP000243591">
    <property type="component" value="Chromosome"/>
</dbReference>
<proteinExistence type="inferred from homology"/>
<dbReference type="InterPro" id="IPR031100">
    <property type="entry name" value="LOG_fam"/>
</dbReference>